<organism evidence="6 7">
    <name type="scientific">Pseudomonas putida</name>
    <name type="common">Arthrobacter siderocapsulatus</name>
    <dbReference type="NCBI Taxonomy" id="303"/>
    <lineage>
        <taxon>Bacteria</taxon>
        <taxon>Pseudomonadati</taxon>
        <taxon>Pseudomonadota</taxon>
        <taxon>Gammaproteobacteria</taxon>
        <taxon>Pseudomonadales</taxon>
        <taxon>Pseudomonadaceae</taxon>
        <taxon>Pseudomonas</taxon>
    </lineage>
</organism>
<accession>A0A9X8EH25</accession>
<evidence type="ECO:0000256" key="4">
    <source>
        <dbReference type="ARBA" id="ARBA00023239"/>
    </source>
</evidence>
<dbReference type="GO" id="GO:0016846">
    <property type="term" value="F:carbon-sulfur lyase activity"/>
    <property type="evidence" value="ECO:0007669"/>
    <property type="project" value="InterPro"/>
</dbReference>
<sequence>MSQPQEKHGSCLCGAIHLSVSLDNASVSACHCSMCRKWSGGPLMVVHSTQTLRLSGDTPRIYDSSEWAQRGFCGTCGTHLFYRLKAGGFDAVPVGVLDGESDWALELQIYIDQKPGYYCFANQTQTLTGAEVQAQFS</sequence>
<protein>
    <recommendedName>
        <fullName evidence="5">CENP-V/GFA domain-containing protein</fullName>
    </recommendedName>
</protein>
<evidence type="ECO:0000256" key="2">
    <source>
        <dbReference type="ARBA" id="ARBA00022723"/>
    </source>
</evidence>
<evidence type="ECO:0000313" key="7">
    <source>
        <dbReference type="Proteomes" id="UP000269115"/>
    </source>
</evidence>
<dbReference type="EMBL" id="RJUR01000019">
    <property type="protein sequence ID" value="ROQ42992.1"/>
    <property type="molecule type" value="Genomic_DNA"/>
</dbReference>
<dbReference type="PROSITE" id="PS51891">
    <property type="entry name" value="CENP_V_GFA"/>
    <property type="match status" value="1"/>
</dbReference>
<dbReference type="RefSeq" id="WP_054915614.1">
    <property type="nucleotide sequence ID" value="NZ_RJUR01000019.1"/>
</dbReference>
<keyword evidence="2" id="KW-0479">Metal-binding</keyword>
<dbReference type="GO" id="GO:0046872">
    <property type="term" value="F:metal ion binding"/>
    <property type="evidence" value="ECO:0007669"/>
    <property type="project" value="UniProtKB-KW"/>
</dbReference>
<dbReference type="PANTHER" id="PTHR33337:SF40">
    <property type="entry name" value="CENP-V_GFA DOMAIN-CONTAINING PROTEIN-RELATED"/>
    <property type="match status" value="1"/>
</dbReference>
<dbReference type="InterPro" id="IPR006913">
    <property type="entry name" value="CENP-V/GFA"/>
</dbReference>
<feature type="domain" description="CENP-V/GFA" evidence="5">
    <location>
        <begin position="7"/>
        <end position="104"/>
    </location>
</feature>
<evidence type="ECO:0000313" key="6">
    <source>
        <dbReference type="EMBL" id="ROQ42992.1"/>
    </source>
</evidence>
<evidence type="ECO:0000256" key="1">
    <source>
        <dbReference type="ARBA" id="ARBA00005495"/>
    </source>
</evidence>
<dbReference type="Proteomes" id="UP000269115">
    <property type="component" value="Unassembled WGS sequence"/>
</dbReference>
<evidence type="ECO:0000259" key="5">
    <source>
        <dbReference type="PROSITE" id="PS51891"/>
    </source>
</evidence>
<dbReference type="Pfam" id="PF04828">
    <property type="entry name" value="GFA"/>
    <property type="match status" value="1"/>
</dbReference>
<dbReference type="Gene3D" id="3.90.1590.10">
    <property type="entry name" value="glutathione-dependent formaldehyde- activating enzyme (gfa)"/>
    <property type="match status" value="1"/>
</dbReference>
<evidence type="ECO:0000256" key="3">
    <source>
        <dbReference type="ARBA" id="ARBA00022833"/>
    </source>
</evidence>
<dbReference type="InterPro" id="IPR011057">
    <property type="entry name" value="Mss4-like_sf"/>
</dbReference>
<gene>
    <name evidence="6" type="ORF">EDF85_5090</name>
</gene>
<comment type="caution">
    <text evidence="6">The sequence shown here is derived from an EMBL/GenBank/DDBJ whole genome shotgun (WGS) entry which is preliminary data.</text>
</comment>
<keyword evidence="4" id="KW-0456">Lyase</keyword>
<proteinExistence type="inferred from homology"/>
<dbReference type="AlphaFoldDB" id="A0A9X8EH25"/>
<dbReference type="PANTHER" id="PTHR33337">
    <property type="entry name" value="GFA DOMAIN-CONTAINING PROTEIN"/>
    <property type="match status" value="1"/>
</dbReference>
<keyword evidence="3" id="KW-0862">Zinc</keyword>
<reference evidence="6 7" key="1">
    <citation type="submission" date="2018-11" db="EMBL/GenBank/DDBJ databases">
        <title>Genomic analyses of the natural microbiome of Caenorhabditis elegans.</title>
        <authorList>
            <person name="Samuel B."/>
        </authorList>
    </citation>
    <scope>NUCLEOTIDE SEQUENCE [LARGE SCALE GENOMIC DNA]</scope>
    <source>
        <strain evidence="6 7">BIGb0473</strain>
    </source>
</reference>
<name>A0A9X8EH25_PSEPU</name>
<dbReference type="SUPFAM" id="SSF51316">
    <property type="entry name" value="Mss4-like"/>
    <property type="match status" value="1"/>
</dbReference>
<comment type="similarity">
    <text evidence="1">Belongs to the Gfa family.</text>
</comment>